<dbReference type="AlphaFoldDB" id="A0A6P8HLX7"/>
<dbReference type="PANTHER" id="PTHR34444">
    <property type="entry name" value="LOC361192"/>
    <property type="match status" value="1"/>
</dbReference>
<dbReference type="GeneID" id="116292756"/>
<reference evidence="3" key="1">
    <citation type="submission" date="2025-08" db="UniProtKB">
        <authorList>
            <consortium name="RefSeq"/>
        </authorList>
    </citation>
    <scope>IDENTIFICATION</scope>
    <source>
        <tissue evidence="3">Tentacle</tissue>
    </source>
</reference>
<dbReference type="KEGG" id="aten:116292756"/>
<feature type="compositionally biased region" description="Basic and acidic residues" evidence="1">
    <location>
        <begin position="8"/>
        <end position="17"/>
    </location>
</feature>
<dbReference type="PANTHER" id="PTHR34444:SF3">
    <property type="match status" value="1"/>
</dbReference>
<gene>
    <name evidence="3" type="primary">LOC116292756</name>
</gene>
<sequence length="189" mass="22002">MSEDEKADEGGERKGGKDGSTYPGEGIRMSVYGLKTYTAEQEKEQWRENVRREFRINKNHFINSGKSADVCNTWKVNFSRYFKGEQPLQNISYFNTGKKSKALSIYDRTFHIEEGYCSKLRRDDRQHSFALDIYSEECKKDVPTLTSSQYGRRPALETPSRKHCRVLTVKRDFYRESGAHIMGKLSMLK</sequence>
<dbReference type="RefSeq" id="XP_031555968.1">
    <property type="nucleotide sequence ID" value="XM_031700108.1"/>
</dbReference>
<dbReference type="InterPro" id="IPR027901">
    <property type="entry name" value="CFAP90"/>
</dbReference>
<organism evidence="2 3">
    <name type="scientific">Actinia tenebrosa</name>
    <name type="common">Australian red waratah sea anemone</name>
    <dbReference type="NCBI Taxonomy" id="6105"/>
    <lineage>
        <taxon>Eukaryota</taxon>
        <taxon>Metazoa</taxon>
        <taxon>Cnidaria</taxon>
        <taxon>Anthozoa</taxon>
        <taxon>Hexacorallia</taxon>
        <taxon>Actiniaria</taxon>
        <taxon>Actiniidae</taxon>
        <taxon>Actinia</taxon>
    </lineage>
</organism>
<accession>A0A6P8HLX7</accession>
<evidence type="ECO:0000313" key="2">
    <source>
        <dbReference type="Proteomes" id="UP000515163"/>
    </source>
</evidence>
<evidence type="ECO:0000313" key="3">
    <source>
        <dbReference type="RefSeq" id="XP_031555968.1"/>
    </source>
</evidence>
<dbReference type="Pfam" id="PF15074">
    <property type="entry name" value="CFAP90"/>
    <property type="match status" value="1"/>
</dbReference>
<feature type="region of interest" description="Disordered" evidence="1">
    <location>
        <begin position="1"/>
        <end position="27"/>
    </location>
</feature>
<evidence type="ECO:0000256" key="1">
    <source>
        <dbReference type="SAM" id="MobiDB-lite"/>
    </source>
</evidence>
<dbReference type="OrthoDB" id="10057935at2759"/>
<dbReference type="Proteomes" id="UP000515163">
    <property type="component" value="Unplaced"/>
</dbReference>
<keyword evidence="2" id="KW-1185">Reference proteome</keyword>
<dbReference type="InParanoid" id="A0A6P8HLX7"/>
<protein>
    <submittedName>
        <fullName evidence="3">Uncharacterized protein LOC116292756</fullName>
    </submittedName>
</protein>
<name>A0A6P8HLX7_ACTTE</name>
<proteinExistence type="predicted"/>